<keyword evidence="1" id="KW-0175">Coiled coil</keyword>
<dbReference type="Proteomes" id="UP000712600">
    <property type="component" value="Unassembled WGS sequence"/>
</dbReference>
<organism evidence="3 4">
    <name type="scientific">Brassica cretica</name>
    <name type="common">Mustard</name>
    <dbReference type="NCBI Taxonomy" id="69181"/>
    <lineage>
        <taxon>Eukaryota</taxon>
        <taxon>Viridiplantae</taxon>
        <taxon>Streptophyta</taxon>
        <taxon>Embryophyta</taxon>
        <taxon>Tracheophyta</taxon>
        <taxon>Spermatophyta</taxon>
        <taxon>Magnoliopsida</taxon>
        <taxon>eudicotyledons</taxon>
        <taxon>Gunneridae</taxon>
        <taxon>Pentapetalae</taxon>
        <taxon>rosids</taxon>
        <taxon>malvids</taxon>
        <taxon>Brassicales</taxon>
        <taxon>Brassicaceae</taxon>
        <taxon>Brassiceae</taxon>
        <taxon>Brassica</taxon>
    </lineage>
</organism>
<evidence type="ECO:0000313" key="4">
    <source>
        <dbReference type="Proteomes" id="UP000712600"/>
    </source>
</evidence>
<evidence type="ECO:0000313" key="3">
    <source>
        <dbReference type="EMBL" id="KAF3586967.1"/>
    </source>
</evidence>
<evidence type="ECO:0000256" key="2">
    <source>
        <dbReference type="SAM" id="MobiDB-lite"/>
    </source>
</evidence>
<comment type="caution">
    <text evidence="3">The sequence shown here is derived from an EMBL/GenBank/DDBJ whole genome shotgun (WGS) entry which is preliminary data.</text>
</comment>
<accession>A0A8S9S1G0</accession>
<feature type="region of interest" description="Disordered" evidence="2">
    <location>
        <begin position="1"/>
        <end position="28"/>
    </location>
</feature>
<evidence type="ECO:0000256" key="1">
    <source>
        <dbReference type="SAM" id="Coils"/>
    </source>
</evidence>
<sequence length="384" mass="44433">MEVAEITRRKTNQRVRHQQQPGELRKQQHREARLIEENEKMVEELQHQMFYIERQIPEKQLNLDYAKSKARCTYTLDYGWSYKEKMIYRNSELDIKKMELEKLTFAHGAYRDKKAVLYFSAGREPEVNIHICWLGHDLLMKWRLNSISDLDKTRIKLMELEMEREQLFRDAPVKGFLWNSLPSTTNLRKQVQALESSKEKRIKVISWKKEIDLYKSELRKAENEIKSLRRTMEKIRQKKQKALQTLSHLKESSQEPLSGAAGRWNADNISMAESEDANFGGTFRVSSGGSTVFSTGFSEPCASSGATKGATKKTYQRIRPPKSKRKQRPLLDSDQAAGVLWDKAARKRVEGTNFSGSSSTSRQNQKIDVGGRLIKGILQRSETA</sequence>
<dbReference type="AlphaFoldDB" id="A0A8S9S1G0"/>
<feature type="region of interest" description="Disordered" evidence="2">
    <location>
        <begin position="299"/>
        <end position="335"/>
    </location>
</feature>
<name>A0A8S9S1G0_BRACR</name>
<protein>
    <submittedName>
        <fullName evidence="3">Uncharacterized protein</fullName>
    </submittedName>
</protein>
<reference evidence="3" key="1">
    <citation type="submission" date="2019-12" db="EMBL/GenBank/DDBJ databases">
        <title>Genome sequencing and annotation of Brassica cretica.</title>
        <authorList>
            <person name="Studholme D.J."/>
            <person name="Sarris P."/>
        </authorList>
    </citation>
    <scope>NUCLEOTIDE SEQUENCE</scope>
    <source>
        <strain evidence="3">PFS-109/04</strain>
        <tissue evidence="3">Leaf</tissue>
    </source>
</reference>
<gene>
    <name evidence="3" type="ORF">F2Q69_00026310</name>
</gene>
<dbReference type="EMBL" id="QGKX02000088">
    <property type="protein sequence ID" value="KAF3586967.1"/>
    <property type="molecule type" value="Genomic_DNA"/>
</dbReference>
<proteinExistence type="predicted"/>
<feature type="compositionally biased region" description="Basic residues" evidence="2">
    <location>
        <begin position="310"/>
        <end position="328"/>
    </location>
</feature>
<feature type="coiled-coil region" evidence="1">
    <location>
        <begin position="204"/>
        <end position="252"/>
    </location>
</feature>